<dbReference type="Proteomes" id="UP001444071">
    <property type="component" value="Unassembled WGS sequence"/>
</dbReference>
<feature type="non-terminal residue" evidence="1">
    <location>
        <position position="1"/>
    </location>
</feature>
<dbReference type="EMBL" id="JAHRIM010091518">
    <property type="protein sequence ID" value="MEQ2277431.1"/>
    <property type="molecule type" value="Genomic_DNA"/>
</dbReference>
<evidence type="ECO:0000313" key="1">
    <source>
        <dbReference type="EMBL" id="MEQ2277431.1"/>
    </source>
</evidence>
<name>A0ABV0X9F5_9TELE</name>
<accession>A0ABV0X9F5</accession>
<proteinExistence type="predicted"/>
<evidence type="ECO:0000313" key="2">
    <source>
        <dbReference type="Proteomes" id="UP001444071"/>
    </source>
</evidence>
<organism evidence="1 2">
    <name type="scientific">Xenotaenia resolanae</name>
    <dbReference type="NCBI Taxonomy" id="208358"/>
    <lineage>
        <taxon>Eukaryota</taxon>
        <taxon>Metazoa</taxon>
        <taxon>Chordata</taxon>
        <taxon>Craniata</taxon>
        <taxon>Vertebrata</taxon>
        <taxon>Euteleostomi</taxon>
        <taxon>Actinopterygii</taxon>
        <taxon>Neopterygii</taxon>
        <taxon>Teleostei</taxon>
        <taxon>Neoteleostei</taxon>
        <taxon>Acanthomorphata</taxon>
        <taxon>Ovalentaria</taxon>
        <taxon>Atherinomorphae</taxon>
        <taxon>Cyprinodontiformes</taxon>
        <taxon>Goodeidae</taxon>
        <taxon>Xenotaenia</taxon>
    </lineage>
</organism>
<comment type="caution">
    <text evidence="1">The sequence shown here is derived from an EMBL/GenBank/DDBJ whole genome shotgun (WGS) entry which is preliminary data.</text>
</comment>
<keyword evidence="2" id="KW-1185">Reference proteome</keyword>
<gene>
    <name evidence="1" type="ORF">XENORESO_002528</name>
</gene>
<reference evidence="1 2" key="1">
    <citation type="submission" date="2021-06" db="EMBL/GenBank/DDBJ databases">
        <authorList>
            <person name="Palmer J.M."/>
        </authorList>
    </citation>
    <scope>NUCLEOTIDE SEQUENCE [LARGE SCALE GENOMIC DNA]</scope>
    <source>
        <strain evidence="1 2">XR_2019</strain>
        <tissue evidence="1">Muscle</tissue>
    </source>
</reference>
<sequence length="59" mass="6411">VCLTYFNLCLSAEDSTHWEAPQESMVYLAATGVMYCSSSATPYRASPQMCPLPLFSSGP</sequence>
<protein>
    <submittedName>
        <fullName evidence="1">Uncharacterized protein</fullName>
    </submittedName>
</protein>